<dbReference type="RefSeq" id="XP_024662990.1">
    <property type="nucleotide sequence ID" value="XM_024807222.1"/>
</dbReference>
<reference evidence="2 3" key="1">
    <citation type="submission" date="2017-04" db="EMBL/GenBank/DDBJ databases">
        <title>Genome sequencing of [Candida] sorbophila.</title>
        <authorList>
            <person name="Ahn J.O."/>
        </authorList>
    </citation>
    <scope>NUCLEOTIDE SEQUENCE [LARGE SCALE GENOMIC DNA]</scope>
    <source>
        <strain evidence="2 3">DS02</strain>
    </source>
</reference>
<dbReference type="OrthoDB" id="4001642at2759"/>
<dbReference type="GO" id="GO:0000917">
    <property type="term" value="P:division septum assembly"/>
    <property type="evidence" value="ECO:0007669"/>
    <property type="project" value="TreeGrafter"/>
</dbReference>
<dbReference type="Proteomes" id="UP000238350">
    <property type="component" value="Unassembled WGS sequence"/>
</dbReference>
<dbReference type="EMBL" id="NDIQ01000001">
    <property type="protein sequence ID" value="PRT53044.1"/>
    <property type="molecule type" value="Genomic_DNA"/>
</dbReference>
<organism evidence="2 3">
    <name type="scientific">Wickerhamiella sorbophila</name>
    <dbReference type="NCBI Taxonomy" id="45607"/>
    <lineage>
        <taxon>Eukaryota</taxon>
        <taxon>Fungi</taxon>
        <taxon>Dikarya</taxon>
        <taxon>Ascomycota</taxon>
        <taxon>Saccharomycotina</taxon>
        <taxon>Dipodascomycetes</taxon>
        <taxon>Dipodascales</taxon>
        <taxon>Trichomonascaceae</taxon>
        <taxon>Wickerhamiella</taxon>
    </lineage>
</organism>
<evidence type="ECO:0000313" key="3">
    <source>
        <dbReference type="Proteomes" id="UP000238350"/>
    </source>
</evidence>
<sequence>MVLDVKLKGISNEDLVRGYPGVPGTWPRIKGTIEIRQTGKEAMDKTPLGIAQVSIGLYRTDVINVPSTNPIGNQKEQSYQVTKVRDIYNGSSHDVYALDLPFTLNLPTSRPMPASISLKSVETTYHLFVTYKLTTPSKNPVEAVQFPVRICRFDTLSTFGKYHEPIVRQVTSPDHLVNLHFSTPASCYGPRDSIAIKMKAEVNPDASKARKVRLKRMSIELVQVTKYFVPEKEGNEKTEVEKRTRVAKVSQDFADLRIGEKSHVEDMYITLPEPDLEVKDAVATKERAEIPDEGHVAFTTAATLYKIDFVLVLKARFSHAKDIETVQDVTLCEFDHATCRTHMVHIVQAAELVGTEHEHTSASVYSRPIDVRIQIR</sequence>
<name>A0A2T0FDG5_9ASCO</name>
<dbReference type="InterPro" id="IPR053060">
    <property type="entry name" value="Cytokinesis_Signaling_Reg"/>
</dbReference>
<accession>A0A2T0FDG5</accession>
<feature type="domain" description="Arrestin C-terminal-like" evidence="1">
    <location>
        <begin position="175"/>
        <end position="325"/>
    </location>
</feature>
<proteinExistence type="predicted"/>
<evidence type="ECO:0000313" key="2">
    <source>
        <dbReference type="EMBL" id="PRT53044.1"/>
    </source>
</evidence>
<gene>
    <name evidence="2" type="ORF">B9G98_00664</name>
</gene>
<dbReference type="InterPro" id="IPR011022">
    <property type="entry name" value="Arrestin_C-like"/>
</dbReference>
<dbReference type="Pfam" id="PF02752">
    <property type="entry name" value="Arrestin_C"/>
    <property type="match status" value="1"/>
</dbReference>
<dbReference type="AlphaFoldDB" id="A0A2T0FDG5"/>
<protein>
    <submittedName>
        <fullName evidence="2">Arrestin family protein 1</fullName>
    </submittedName>
</protein>
<keyword evidence="3" id="KW-1185">Reference proteome</keyword>
<dbReference type="PANTHER" id="PTHR36419:SF1">
    <property type="entry name" value="RHO1 GEF LOCALIZING PROTEIN 1"/>
    <property type="match status" value="1"/>
</dbReference>
<dbReference type="GO" id="GO:0000935">
    <property type="term" value="C:division septum"/>
    <property type="evidence" value="ECO:0007669"/>
    <property type="project" value="TreeGrafter"/>
</dbReference>
<evidence type="ECO:0000259" key="1">
    <source>
        <dbReference type="Pfam" id="PF02752"/>
    </source>
</evidence>
<comment type="caution">
    <text evidence="2">The sequence shown here is derived from an EMBL/GenBank/DDBJ whole genome shotgun (WGS) entry which is preliminary data.</text>
</comment>
<dbReference type="GeneID" id="36514413"/>
<dbReference type="STRING" id="45607.A0A2T0FDG5"/>
<dbReference type="PANTHER" id="PTHR36419">
    <property type="entry name" value="ARRESTIN FAMILY PROTEIN 1"/>
    <property type="match status" value="1"/>
</dbReference>